<protein>
    <submittedName>
        <fullName evidence="2">Uncharacterized protein</fullName>
    </submittedName>
</protein>
<comment type="caution">
    <text evidence="2">The sequence shown here is derived from an EMBL/GenBank/DDBJ whole genome shotgun (WGS) entry which is preliminary data.</text>
</comment>
<feature type="region of interest" description="Disordered" evidence="1">
    <location>
        <begin position="171"/>
        <end position="204"/>
    </location>
</feature>
<evidence type="ECO:0000313" key="2">
    <source>
        <dbReference type="EMBL" id="KAK2847549.1"/>
    </source>
</evidence>
<keyword evidence="3" id="KW-1185">Reference proteome</keyword>
<evidence type="ECO:0000256" key="1">
    <source>
        <dbReference type="SAM" id="MobiDB-lite"/>
    </source>
</evidence>
<organism evidence="2 3">
    <name type="scientific">Channa striata</name>
    <name type="common">Snakehead murrel</name>
    <name type="synonym">Ophicephalus striatus</name>
    <dbReference type="NCBI Taxonomy" id="64152"/>
    <lineage>
        <taxon>Eukaryota</taxon>
        <taxon>Metazoa</taxon>
        <taxon>Chordata</taxon>
        <taxon>Craniata</taxon>
        <taxon>Vertebrata</taxon>
        <taxon>Euteleostomi</taxon>
        <taxon>Actinopterygii</taxon>
        <taxon>Neopterygii</taxon>
        <taxon>Teleostei</taxon>
        <taxon>Neoteleostei</taxon>
        <taxon>Acanthomorphata</taxon>
        <taxon>Anabantaria</taxon>
        <taxon>Anabantiformes</taxon>
        <taxon>Channoidei</taxon>
        <taxon>Channidae</taxon>
        <taxon>Channa</taxon>
    </lineage>
</organism>
<gene>
    <name evidence="2" type="ORF">Q5P01_010548</name>
</gene>
<sequence>MLANPNLAPFEVLDKPLEHKDWILIDHLMVIHKVKESDYVESEPATSVLNMARTLACNYMPEGPHARSVVLVKDGPGTQKPSVREIRTARVTAPHIEFCKRHPGEIEYAVKKLLADVGPGDSQGYSYPPSPSRRARGWRRYARRVEGAGAPKLTRCWWSWTRLGRSCDNVQGRLGPSRFSHGQREGRSDSDTGQKGDAWLTTGAKPRERARLRASTWRYELSRGSLPSPVRRAARRQTAAAFERILEDHGVASFRSEVVDYLYLGGIRGSVHVAFLGRFF</sequence>
<dbReference type="Proteomes" id="UP001187415">
    <property type="component" value="Unassembled WGS sequence"/>
</dbReference>
<reference evidence="2" key="1">
    <citation type="submission" date="2023-07" db="EMBL/GenBank/DDBJ databases">
        <title>Chromosome-level Genome Assembly of Striped Snakehead (Channa striata).</title>
        <authorList>
            <person name="Liu H."/>
        </authorList>
    </citation>
    <scope>NUCLEOTIDE SEQUENCE</scope>
    <source>
        <strain evidence="2">Gz</strain>
        <tissue evidence="2">Muscle</tissue>
    </source>
</reference>
<accession>A0AA88MY72</accession>
<proteinExistence type="predicted"/>
<name>A0AA88MY72_CHASR</name>
<feature type="compositionally biased region" description="Basic and acidic residues" evidence="1">
    <location>
        <begin position="182"/>
        <end position="194"/>
    </location>
</feature>
<dbReference type="EMBL" id="JAUPFM010000007">
    <property type="protein sequence ID" value="KAK2847549.1"/>
    <property type="molecule type" value="Genomic_DNA"/>
</dbReference>
<dbReference type="AlphaFoldDB" id="A0AA88MY72"/>
<evidence type="ECO:0000313" key="3">
    <source>
        <dbReference type="Proteomes" id="UP001187415"/>
    </source>
</evidence>